<dbReference type="EMBL" id="JBHUML010000002">
    <property type="protein sequence ID" value="MFD2704211.1"/>
    <property type="molecule type" value="Genomic_DNA"/>
</dbReference>
<proteinExistence type="predicted"/>
<sequence length="74" mass="8822">MIVNVNRHTMPEMLRACQELEARGYECISKIQKKRAYAKQFDYIKRGHFDYRDTEEMNLGYHAAYRAYGKEKVG</sequence>
<dbReference type="RefSeq" id="WP_380711500.1">
    <property type="nucleotide sequence ID" value="NZ_JBHUML010000002.1"/>
</dbReference>
<accession>A0ABW5SWT4</accession>
<organism evidence="1 2">
    <name type="scientific">Salibacterium lacus</name>
    <dbReference type="NCBI Taxonomy" id="1898109"/>
    <lineage>
        <taxon>Bacteria</taxon>
        <taxon>Bacillati</taxon>
        <taxon>Bacillota</taxon>
        <taxon>Bacilli</taxon>
        <taxon>Bacillales</taxon>
        <taxon>Bacillaceae</taxon>
    </lineage>
</organism>
<name>A0ABW5SWT4_9BACI</name>
<reference evidence="2" key="1">
    <citation type="journal article" date="2019" name="Int. J. Syst. Evol. Microbiol.">
        <title>The Global Catalogue of Microorganisms (GCM) 10K type strain sequencing project: providing services to taxonomists for standard genome sequencing and annotation.</title>
        <authorList>
            <consortium name="The Broad Institute Genomics Platform"/>
            <consortium name="The Broad Institute Genome Sequencing Center for Infectious Disease"/>
            <person name="Wu L."/>
            <person name="Ma J."/>
        </authorList>
    </citation>
    <scope>NUCLEOTIDE SEQUENCE [LARGE SCALE GENOMIC DNA]</scope>
    <source>
        <strain evidence="2">KCTC 33792</strain>
    </source>
</reference>
<evidence type="ECO:0000313" key="2">
    <source>
        <dbReference type="Proteomes" id="UP001597520"/>
    </source>
</evidence>
<evidence type="ECO:0000313" key="1">
    <source>
        <dbReference type="EMBL" id="MFD2704211.1"/>
    </source>
</evidence>
<keyword evidence="2" id="KW-1185">Reference proteome</keyword>
<protein>
    <submittedName>
        <fullName evidence="1">Uncharacterized protein</fullName>
    </submittedName>
</protein>
<dbReference type="Proteomes" id="UP001597520">
    <property type="component" value="Unassembled WGS sequence"/>
</dbReference>
<gene>
    <name evidence="1" type="ORF">ACFSUB_01925</name>
</gene>
<comment type="caution">
    <text evidence="1">The sequence shown here is derived from an EMBL/GenBank/DDBJ whole genome shotgun (WGS) entry which is preliminary data.</text>
</comment>